<dbReference type="EMBL" id="UINC01175239">
    <property type="protein sequence ID" value="SVD81763.1"/>
    <property type="molecule type" value="Genomic_DNA"/>
</dbReference>
<dbReference type="InterPro" id="IPR013497">
    <property type="entry name" value="Topo_IA_cen"/>
</dbReference>
<feature type="domain" description="Toprim" evidence="2">
    <location>
        <begin position="3"/>
        <end position="119"/>
    </location>
</feature>
<gene>
    <name evidence="4" type="ORF">METZ01_LOCUS434617</name>
</gene>
<proteinExistence type="predicted"/>
<dbReference type="Pfam" id="PF01751">
    <property type="entry name" value="Toprim"/>
    <property type="match status" value="1"/>
</dbReference>
<dbReference type="GO" id="GO:0006265">
    <property type="term" value="P:DNA topological change"/>
    <property type="evidence" value="ECO:0007669"/>
    <property type="project" value="InterPro"/>
</dbReference>
<protein>
    <submittedName>
        <fullName evidence="4">Uncharacterized protein</fullName>
    </submittedName>
</protein>
<dbReference type="InterPro" id="IPR006171">
    <property type="entry name" value="TOPRIM_dom"/>
</dbReference>
<dbReference type="PANTHER" id="PTHR42785:SF1">
    <property type="entry name" value="DNA TOPOISOMERASE"/>
    <property type="match status" value="1"/>
</dbReference>
<dbReference type="CDD" id="cd03363">
    <property type="entry name" value="TOPRIM_TopoIA_TopoI"/>
    <property type="match status" value="1"/>
</dbReference>
<dbReference type="Gene3D" id="3.40.50.140">
    <property type="match status" value="1"/>
</dbReference>
<dbReference type="GO" id="GO:0003917">
    <property type="term" value="F:DNA topoisomerase type I (single strand cut, ATP-independent) activity"/>
    <property type="evidence" value="ECO:0007669"/>
    <property type="project" value="InterPro"/>
</dbReference>
<dbReference type="InterPro" id="IPR034149">
    <property type="entry name" value="TOPRIM_TopoI"/>
</dbReference>
<dbReference type="InterPro" id="IPR023405">
    <property type="entry name" value="Topo_IA_core_domain"/>
</dbReference>
<dbReference type="SMART" id="SM00436">
    <property type="entry name" value="TOP1Bc"/>
    <property type="match status" value="1"/>
</dbReference>
<dbReference type="SUPFAM" id="SSF56712">
    <property type="entry name" value="Prokaryotic type I DNA topoisomerase"/>
    <property type="match status" value="1"/>
</dbReference>
<keyword evidence="1" id="KW-0413">Isomerase</keyword>
<dbReference type="PROSITE" id="PS50880">
    <property type="entry name" value="TOPRIM"/>
    <property type="match status" value="1"/>
</dbReference>
<evidence type="ECO:0000259" key="2">
    <source>
        <dbReference type="PROSITE" id="PS50880"/>
    </source>
</evidence>
<evidence type="ECO:0000259" key="3">
    <source>
        <dbReference type="PROSITE" id="PS52039"/>
    </source>
</evidence>
<dbReference type="Gene3D" id="1.10.460.10">
    <property type="entry name" value="Topoisomerase I, domain 2"/>
    <property type="match status" value="1"/>
</dbReference>
<sequence length="216" mass="24170">MVKNLVIVESPAKTKTIEKYLGRNYKVIASIGHVRDLTNVGKGGLGIDVHNQFTPSYAIDARKKKVVKEIKDLAKKATKIFLATDPDREGEAIAWHVVEAAELSELSDKIISRITFNEITEKAVKEAFDNPKDLDKNLIDAHKARRYADRIAGFRGSRVLQSNITGGRNKGLSAGRVQSPTLGLIVDREETIKKFIKQEYWSISANLENKKHFSII</sequence>
<organism evidence="4">
    <name type="scientific">marine metagenome</name>
    <dbReference type="NCBI Taxonomy" id="408172"/>
    <lineage>
        <taxon>unclassified sequences</taxon>
        <taxon>metagenomes</taxon>
        <taxon>ecological metagenomes</taxon>
    </lineage>
</organism>
<dbReference type="Pfam" id="PF01131">
    <property type="entry name" value="Topoisom_bac"/>
    <property type="match status" value="1"/>
</dbReference>
<feature type="non-terminal residue" evidence="4">
    <location>
        <position position="216"/>
    </location>
</feature>
<reference evidence="4" key="1">
    <citation type="submission" date="2018-05" db="EMBL/GenBank/DDBJ databases">
        <authorList>
            <person name="Lanie J.A."/>
            <person name="Ng W.-L."/>
            <person name="Kazmierczak K.M."/>
            <person name="Andrzejewski T.M."/>
            <person name="Davidsen T.M."/>
            <person name="Wayne K.J."/>
            <person name="Tettelin H."/>
            <person name="Glass J.I."/>
            <person name="Rusch D."/>
            <person name="Podicherti R."/>
            <person name="Tsui H.-C.T."/>
            <person name="Winkler M.E."/>
        </authorList>
    </citation>
    <scope>NUCLEOTIDE SEQUENCE</scope>
</reference>
<dbReference type="Gene3D" id="2.70.20.10">
    <property type="entry name" value="Topoisomerase I, domain 3"/>
    <property type="match status" value="1"/>
</dbReference>
<dbReference type="InterPro" id="IPR000380">
    <property type="entry name" value="Topo_IA"/>
</dbReference>
<evidence type="ECO:0000313" key="4">
    <source>
        <dbReference type="EMBL" id="SVD81763.1"/>
    </source>
</evidence>
<dbReference type="PANTHER" id="PTHR42785">
    <property type="entry name" value="DNA TOPOISOMERASE, TYPE IA, CORE"/>
    <property type="match status" value="1"/>
</dbReference>
<accession>A0A382YEQ0</accession>
<dbReference type="SMART" id="SM00493">
    <property type="entry name" value="TOPRIM"/>
    <property type="match status" value="1"/>
</dbReference>
<dbReference type="PROSITE" id="PS52039">
    <property type="entry name" value="TOPO_IA_2"/>
    <property type="match status" value="1"/>
</dbReference>
<feature type="domain" description="Topo IA-type catalytic" evidence="3">
    <location>
        <begin position="135"/>
        <end position="216"/>
    </location>
</feature>
<dbReference type="InterPro" id="IPR013824">
    <property type="entry name" value="Topo_IA_cen_sub1"/>
</dbReference>
<dbReference type="GO" id="GO:0003677">
    <property type="term" value="F:DNA binding"/>
    <property type="evidence" value="ECO:0007669"/>
    <property type="project" value="InterPro"/>
</dbReference>
<dbReference type="InterPro" id="IPR013825">
    <property type="entry name" value="Topo_IA_cen_sub2"/>
</dbReference>
<dbReference type="PRINTS" id="PR00417">
    <property type="entry name" value="PRTPISMRASEI"/>
</dbReference>
<dbReference type="AlphaFoldDB" id="A0A382YEQ0"/>
<evidence type="ECO:0000256" key="1">
    <source>
        <dbReference type="ARBA" id="ARBA00023235"/>
    </source>
</evidence>
<name>A0A382YEQ0_9ZZZZ</name>
<dbReference type="InterPro" id="IPR003601">
    <property type="entry name" value="Topo_IA_2"/>
</dbReference>